<keyword evidence="8" id="KW-1185">Reference proteome</keyword>
<dbReference type="AlphaFoldDB" id="A0A4Z0M9Y7"/>
<dbReference type="Pfam" id="PF07690">
    <property type="entry name" value="MFS_1"/>
    <property type="match status" value="1"/>
</dbReference>
<feature type="domain" description="Major facilitator superfamily (MFS) profile" evidence="6">
    <location>
        <begin position="1"/>
        <end position="442"/>
    </location>
</feature>
<feature type="transmembrane region" description="Helical" evidence="5">
    <location>
        <begin position="52"/>
        <end position="72"/>
    </location>
</feature>
<feature type="transmembrane region" description="Helical" evidence="5">
    <location>
        <begin position="143"/>
        <end position="163"/>
    </location>
</feature>
<feature type="transmembrane region" description="Helical" evidence="5">
    <location>
        <begin position="20"/>
        <end position="40"/>
    </location>
</feature>
<name>A0A4Z0M9Y7_9GAMM</name>
<keyword evidence="2 5" id="KW-1133">Transmembrane helix</keyword>
<evidence type="ECO:0000256" key="4">
    <source>
        <dbReference type="SAM" id="MobiDB-lite"/>
    </source>
</evidence>
<evidence type="ECO:0000259" key="6">
    <source>
        <dbReference type="PROSITE" id="PS50850"/>
    </source>
</evidence>
<keyword evidence="3 5" id="KW-0472">Membrane</keyword>
<dbReference type="Proteomes" id="UP000298050">
    <property type="component" value="Unassembled WGS sequence"/>
</dbReference>
<accession>A0A4Z0M9Y7</accession>
<dbReference type="SUPFAM" id="SSF103473">
    <property type="entry name" value="MFS general substrate transporter"/>
    <property type="match status" value="1"/>
</dbReference>
<evidence type="ECO:0000256" key="3">
    <source>
        <dbReference type="ARBA" id="ARBA00023136"/>
    </source>
</evidence>
<feature type="transmembrane region" description="Helical" evidence="5">
    <location>
        <begin position="78"/>
        <end position="99"/>
    </location>
</feature>
<evidence type="ECO:0000256" key="5">
    <source>
        <dbReference type="SAM" id="Phobius"/>
    </source>
</evidence>
<dbReference type="InterPro" id="IPR036259">
    <property type="entry name" value="MFS_trans_sf"/>
</dbReference>
<dbReference type="GO" id="GO:0022857">
    <property type="term" value="F:transmembrane transporter activity"/>
    <property type="evidence" value="ECO:0007669"/>
    <property type="project" value="InterPro"/>
</dbReference>
<organism evidence="7 8">
    <name type="scientific">Mangrovimicrobium sediminis</name>
    <dbReference type="NCBI Taxonomy" id="2562682"/>
    <lineage>
        <taxon>Bacteria</taxon>
        <taxon>Pseudomonadati</taxon>
        <taxon>Pseudomonadota</taxon>
        <taxon>Gammaproteobacteria</taxon>
        <taxon>Cellvibrionales</taxon>
        <taxon>Halieaceae</taxon>
        <taxon>Mangrovimicrobium</taxon>
    </lineage>
</organism>
<feature type="transmembrane region" description="Helical" evidence="5">
    <location>
        <begin position="388"/>
        <end position="409"/>
    </location>
</feature>
<reference evidence="7 8" key="1">
    <citation type="submission" date="2019-04" db="EMBL/GenBank/DDBJ databases">
        <title>Taxonomy of novel Haliea sp. from mangrove soil of West Coast of India.</title>
        <authorList>
            <person name="Verma A."/>
            <person name="Kumar P."/>
            <person name="Krishnamurthi S."/>
        </authorList>
    </citation>
    <scope>NUCLEOTIDE SEQUENCE [LARGE SCALE GENOMIC DNA]</scope>
    <source>
        <strain evidence="7 8">SAOS-164</strain>
    </source>
</reference>
<dbReference type="InterPro" id="IPR020846">
    <property type="entry name" value="MFS_dom"/>
</dbReference>
<evidence type="ECO:0000256" key="1">
    <source>
        <dbReference type="ARBA" id="ARBA00022692"/>
    </source>
</evidence>
<feature type="transmembrane region" description="Helical" evidence="5">
    <location>
        <begin position="329"/>
        <end position="349"/>
    </location>
</feature>
<evidence type="ECO:0000313" key="7">
    <source>
        <dbReference type="EMBL" id="TGD76210.1"/>
    </source>
</evidence>
<feature type="transmembrane region" description="Helical" evidence="5">
    <location>
        <begin position="415"/>
        <end position="437"/>
    </location>
</feature>
<dbReference type="PANTHER" id="PTHR11360">
    <property type="entry name" value="MONOCARBOXYLATE TRANSPORTER"/>
    <property type="match status" value="1"/>
</dbReference>
<feature type="transmembrane region" description="Helical" evidence="5">
    <location>
        <begin position="111"/>
        <end position="131"/>
    </location>
</feature>
<protein>
    <submittedName>
        <fullName evidence="7">MFS transporter</fullName>
    </submittedName>
</protein>
<feature type="region of interest" description="Disordered" evidence="4">
    <location>
        <begin position="193"/>
        <end position="250"/>
    </location>
</feature>
<evidence type="ECO:0000313" key="8">
    <source>
        <dbReference type="Proteomes" id="UP000298050"/>
    </source>
</evidence>
<keyword evidence="1 5" id="KW-0812">Transmembrane</keyword>
<dbReference type="PANTHER" id="PTHR11360:SF290">
    <property type="entry name" value="MONOCARBOXYLATE MFS PERMEASE"/>
    <property type="match status" value="1"/>
</dbReference>
<proteinExistence type="predicted"/>
<dbReference type="EMBL" id="SRLE01000001">
    <property type="protein sequence ID" value="TGD76210.1"/>
    <property type="molecule type" value="Genomic_DNA"/>
</dbReference>
<feature type="transmembrane region" description="Helical" evidence="5">
    <location>
        <begin position="296"/>
        <end position="317"/>
    </location>
</feature>
<dbReference type="InterPro" id="IPR050327">
    <property type="entry name" value="Proton-linked_MCT"/>
</dbReference>
<dbReference type="Gene3D" id="1.20.1250.20">
    <property type="entry name" value="MFS general substrate transporter like domains"/>
    <property type="match status" value="2"/>
</dbReference>
<feature type="transmembrane region" description="Helical" evidence="5">
    <location>
        <begin position="355"/>
        <end position="376"/>
    </location>
</feature>
<dbReference type="OrthoDB" id="3199327at2"/>
<comment type="caution">
    <text evidence="7">The sequence shown here is derived from an EMBL/GenBank/DDBJ whole genome shotgun (WGS) entry which is preliminary data.</text>
</comment>
<dbReference type="PROSITE" id="PS50850">
    <property type="entry name" value="MFS"/>
    <property type="match status" value="1"/>
</dbReference>
<evidence type="ECO:0000256" key="2">
    <source>
        <dbReference type="ARBA" id="ARBA00022989"/>
    </source>
</evidence>
<feature type="transmembrane region" description="Helical" evidence="5">
    <location>
        <begin position="264"/>
        <end position="284"/>
    </location>
</feature>
<gene>
    <name evidence="7" type="ORF">E4634_01300</name>
</gene>
<sequence>MIYSFTFWVTPFRDDFGVSTGTVLLAATLGQVTMGLYSPVAGRIMDAHSVRLLATAGILAFSAGYVLIAFATDFWQVLAVYCTLLPVGAIFAGGMAAQVATARWFEKRRGAALGISSVGTSLGGFVFPPIVTALNQSLGWRESHLVFGVAFVLIMVPIIWLIVRDRGTGEREPGDTAPPAQGLASAEHGLASPEYRKQSPENGLASPEHRKESAEHGLASPEYRKESPEHSLASPEHGKKSAEPAGQPQDFPDWKMGHLARNRAFWYLVAALTPLLVVFITIQLNTAPIAEEAGILGQQAALLISTLSLAMIVGKIGYGFMADKTDHRLLIWFSAAIAMVSLVLLQTAASYIAFLVAYALVGISQGGIMPTMGAIIASRYGPANFGRVGGLIAPLLTLTAFGPVIFGYLRSGMESYGPIFQLLMLVVVPSVVATYFLGPNGRETPPEQTGA</sequence>
<dbReference type="InterPro" id="IPR011701">
    <property type="entry name" value="MFS"/>
</dbReference>